<name>A0A1H6BHZ3_9RHOB</name>
<accession>A0A1H6BHZ3</accession>
<comment type="similarity">
    <text evidence="1">Belongs to the ABC transporter superfamily.</text>
</comment>
<dbReference type="SMART" id="SM00382">
    <property type="entry name" value="AAA"/>
    <property type="match status" value="1"/>
</dbReference>
<dbReference type="InterPro" id="IPR003593">
    <property type="entry name" value="AAA+_ATPase"/>
</dbReference>
<evidence type="ECO:0000259" key="5">
    <source>
        <dbReference type="PROSITE" id="PS50893"/>
    </source>
</evidence>
<sequence length="246" mass="26052">MTARAPVPGLSFEGSVFADARTGARRLLGPLSLTVTAGRWTCLLGPSGVGKSTLLQAFTGLPDGLRMDGSAVLDTGAQPLGQVALMAQDAGLLPWLSALQNVWIGSRLRGERPDHARAKALLEQVGLGAQGAQNCTRLSGGQQQRLALARTLYEDRPVVLLDEPFSALDVATRLRVQDVARDLLSGRTVLHVTHDPAEAARIADDILILDHSGLTPVSVPQHSKQADDPKVQALTSDLTRLLLEAA</sequence>
<dbReference type="Pfam" id="PF00005">
    <property type="entry name" value="ABC_tran"/>
    <property type="match status" value="1"/>
</dbReference>
<keyword evidence="7" id="KW-1185">Reference proteome</keyword>
<dbReference type="SUPFAM" id="SSF52540">
    <property type="entry name" value="P-loop containing nucleoside triphosphate hydrolases"/>
    <property type="match status" value="1"/>
</dbReference>
<reference evidence="6 7" key="1">
    <citation type="submission" date="2016-10" db="EMBL/GenBank/DDBJ databases">
        <authorList>
            <person name="de Groot N.N."/>
        </authorList>
    </citation>
    <scope>NUCLEOTIDE SEQUENCE [LARGE SCALE GENOMIC DNA]</scope>
    <source>
        <strain evidence="6 7">DSM 26915</strain>
    </source>
</reference>
<dbReference type="PROSITE" id="PS50893">
    <property type="entry name" value="ABC_TRANSPORTER_2"/>
    <property type="match status" value="1"/>
</dbReference>
<evidence type="ECO:0000313" key="7">
    <source>
        <dbReference type="Proteomes" id="UP000236752"/>
    </source>
</evidence>
<dbReference type="InterPro" id="IPR050166">
    <property type="entry name" value="ABC_transporter_ATP-bind"/>
</dbReference>
<keyword evidence="2" id="KW-0813">Transport</keyword>
<evidence type="ECO:0000256" key="4">
    <source>
        <dbReference type="ARBA" id="ARBA00022840"/>
    </source>
</evidence>
<gene>
    <name evidence="6" type="ORF">SAMN04488045_3536</name>
</gene>
<dbReference type="InterPro" id="IPR017871">
    <property type="entry name" value="ABC_transporter-like_CS"/>
</dbReference>
<evidence type="ECO:0000256" key="1">
    <source>
        <dbReference type="ARBA" id="ARBA00005417"/>
    </source>
</evidence>
<dbReference type="Gene3D" id="3.40.50.300">
    <property type="entry name" value="P-loop containing nucleotide triphosphate hydrolases"/>
    <property type="match status" value="1"/>
</dbReference>
<organism evidence="6 7">
    <name type="scientific">Thalassococcus halodurans</name>
    <dbReference type="NCBI Taxonomy" id="373675"/>
    <lineage>
        <taxon>Bacteria</taxon>
        <taxon>Pseudomonadati</taxon>
        <taxon>Pseudomonadota</taxon>
        <taxon>Alphaproteobacteria</taxon>
        <taxon>Rhodobacterales</taxon>
        <taxon>Roseobacteraceae</taxon>
        <taxon>Thalassococcus</taxon>
    </lineage>
</organism>
<dbReference type="Proteomes" id="UP000236752">
    <property type="component" value="Unassembled WGS sequence"/>
</dbReference>
<evidence type="ECO:0000256" key="3">
    <source>
        <dbReference type="ARBA" id="ARBA00022741"/>
    </source>
</evidence>
<keyword evidence="4 6" id="KW-0067">ATP-binding</keyword>
<dbReference type="InterPro" id="IPR003439">
    <property type="entry name" value="ABC_transporter-like_ATP-bd"/>
</dbReference>
<dbReference type="EMBL" id="FNUZ01000007">
    <property type="protein sequence ID" value="SEG59836.1"/>
    <property type="molecule type" value="Genomic_DNA"/>
</dbReference>
<dbReference type="InterPro" id="IPR027417">
    <property type="entry name" value="P-loop_NTPase"/>
</dbReference>
<evidence type="ECO:0000256" key="2">
    <source>
        <dbReference type="ARBA" id="ARBA00022448"/>
    </source>
</evidence>
<protein>
    <submittedName>
        <fullName evidence="6">Putative hydroxymethylpyrimidine transport system ATP-binding protein</fullName>
    </submittedName>
</protein>
<dbReference type="GO" id="GO:0005524">
    <property type="term" value="F:ATP binding"/>
    <property type="evidence" value="ECO:0007669"/>
    <property type="project" value="UniProtKB-KW"/>
</dbReference>
<dbReference type="PANTHER" id="PTHR42788">
    <property type="entry name" value="TAURINE IMPORT ATP-BINDING PROTEIN-RELATED"/>
    <property type="match status" value="1"/>
</dbReference>
<keyword evidence="3" id="KW-0547">Nucleotide-binding</keyword>
<dbReference type="AlphaFoldDB" id="A0A1H6BHZ3"/>
<evidence type="ECO:0000313" key="6">
    <source>
        <dbReference type="EMBL" id="SEG59836.1"/>
    </source>
</evidence>
<dbReference type="PANTHER" id="PTHR42788:SF19">
    <property type="entry name" value="ALIPHATIC SULFONATES IMPORT ATP-BINDING PROTEIN SSUB 2"/>
    <property type="match status" value="1"/>
</dbReference>
<dbReference type="PROSITE" id="PS00211">
    <property type="entry name" value="ABC_TRANSPORTER_1"/>
    <property type="match status" value="1"/>
</dbReference>
<dbReference type="GO" id="GO:0016887">
    <property type="term" value="F:ATP hydrolysis activity"/>
    <property type="evidence" value="ECO:0007669"/>
    <property type="project" value="InterPro"/>
</dbReference>
<proteinExistence type="inferred from homology"/>
<feature type="domain" description="ABC transporter" evidence="5">
    <location>
        <begin position="10"/>
        <end position="236"/>
    </location>
</feature>